<keyword evidence="2" id="KW-0813">Transport</keyword>
<dbReference type="Gene3D" id="1.20.1250.20">
    <property type="entry name" value="MFS general substrate transporter like domains"/>
    <property type="match status" value="1"/>
</dbReference>
<dbReference type="SUPFAM" id="SSF103473">
    <property type="entry name" value="MFS general substrate transporter"/>
    <property type="match status" value="1"/>
</dbReference>
<evidence type="ECO:0000256" key="6">
    <source>
        <dbReference type="SAM" id="Phobius"/>
    </source>
</evidence>
<evidence type="ECO:0000256" key="4">
    <source>
        <dbReference type="ARBA" id="ARBA00022989"/>
    </source>
</evidence>
<keyword evidence="4 6" id="KW-1133">Transmembrane helix</keyword>
<keyword evidence="5 6" id="KW-0472">Membrane</keyword>
<dbReference type="Pfam" id="PF07690">
    <property type="entry name" value="MFS_1"/>
    <property type="match status" value="1"/>
</dbReference>
<sequence length="473" mass="48752">MSSPTLDSTATAAAHPSAPPLHGGKAVALVATLILGVLSFQLNASMITPALPDIARDLHEDVGAVSQVSSLFFLAGAIGGVVLSRWSDFIGRKQALVIVLLMLAAGTLLCMFAPNLTVLLIGRALQGASSAAFQLSYVILSERMSAKVFGTTLGIITAVNGGVGGVDGYFGGLLADTFGFRSIFVVIFLVGLVALACVLLVVPKTSKPVSTGRMDWWGAAVLSIALICVTFFVSQGSSAGWTAPITLLYLAGTIVSLVAFWFVEKKRVTPLIAVEHLRSRQVWPVIATTILTLSGVFAVINFTVVLLSQDTKVGFGLDAATSALLFLAPPALIGVFAAPLSGWLAGKQGWIRMLRVGMVLCIAALVVISLLPHNEAVVFAMIALLGLTYNGLVLTTTNGLGVLLSPPDAPAALPGLNGAAFGIGASLGIGIVAPFAAQGTIAGYGTALWISVGITVLAFVASMFIAPRRGQTI</sequence>
<dbReference type="PANTHER" id="PTHR42718:SF9">
    <property type="entry name" value="MAJOR FACILITATOR SUPERFAMILY MULTIDRUG TRANSPORTER MFSC"/>
    <property type="match status" value="1"/>
</dbReference>
<dbReference type="GO" id="GO:0022857">
    <property type="term" value="F:transmembrane transporter activity"/>
    <property type="evidence" value="ECO:0007669"/>
    <property type="project" value="InterPro"/>
</dbReference>
<evidence type="ECO:0000313" key="9">
    <source>
        <dbReference type="Proteomes" id="UP001142372"/>
    </source>
</evidence>
<reference evidence="8" key="2">
    <citation type="submission" date="2023-01" db="EMBL/GenBank/DDBJ databases">
        <authorList>
            <person name="Sun Q."/>
            <person name="Evtushenko L."/>
        </authorList>
    </citation>
    <scope>NUCLEOTIDE SEQUENCE</scope>
    <source>
        <strain evidence="8">VKM Ac-1401</strain>
    </source>
</reference>
<feature type="transmembrane region" description="Helical" evidence="6">
    <location>
        <begin position="95"/>
        <end position="114"/>
    </location>
</feature>
<evidence type="ECO:0000256" key="3">
    <source>
        <dbReference type="ARBA" id="ARBA00022692"/>
    </source>
</evidence>
<feature type="transmembrane region" description="Helical" evidence="6">
    <location>
        <begin position="282"/>
        <end position="307"/>
    </location>
</feature>
<name>A0A9W6H971_9MICO</name>
<feature type="transmembrane region" description="Helical" evidence="6">
    <location>
        <begin position="377"/>
        <end position="404"/>
    </location>
</feature>
<comment type="caution">
    <text evidence="8">The sequence shown here is derived from an EMBL/GenBank/DDBJ whole genome shotgun (WGS) entry which is preliminary data.</text>
</comment>
<feature type="transmembrane region" description="Helical" evidence="6">
    <location>
        <begin position="26"/>
        <end position="44"/>
    </location>
</feature>
<dbReference type="AlphaFoldDB" id="A0A9W6H971"/>
<feature type="transmembrane region" description="Helical" evidence="6">
    <location>
        <begin position="120"/>
        <end position="140"/>
    </location>
</feature>
<dbReference type="PANTHER" id="PTHR42718">
    <property type="entry name" value="MAJOR FACILITATOR SUPERFAMILY MULTIDRUG TRANSPORTER MFSC"/>
    <property type="match status" value="1"/>
</dbReference>
<feature type="transmembrane region" description="Helical" evidence="6">
    <location>
        <begin position="239"/>
        <end position="262"/>
    </location>
</feature>
<dbReference type="RefSeq" id="WP_271176880.1">
    <property type="nucleotide sequence ID" value="NZ_BAAAJO010000005.1"/>
</dbReference>
<protein>
    <submittedName>
        <fullName evidence="8">MFS transporter</fullName>
    </submittedName>
</protein>
<evidence type="ECO:0000256" key="2">
    <source>
        <dbReference type="ARBA" id="ARBA00022448"/>
    </source>
</evidence>
<feature type="transmembrane region" description="Helical" evidence="6">
    <location>
        <begin position="416"/>
        <end position="437"/>
    </location>
</feature>
<dbReference type="GO" id="GO:0005886">
    <property type="term" value="C:plasma membrane"/>
    <property type="evidence" value="ECO:0007669"/>
    <property type="project" value="UniProtKB-SubCell"/>
</dbReference>
<feature type="transmembrane region" description="Helical" evidence="6">
    <location>
        <begin position="319"/>
        <end position="341"/>
    </location>
</feature>
<dbReference type="Proteomes" id="UP001142372">
    <property type="component" value="Unassembled WGS sequence"/>
</dbReference>
<keyword evidence="3 6" id="KW-0812">Transmembrane</keyword>
<dbReference type="InterPro" id="IPR036259">
    <property type="entry name" value="MFS_trans_sf"/>
</dbReference>
<feature type="domain" description="Major facilitator superfamily (MFS) profile" evidence="7">
    <location>
        <begin position="29"/>
        <end position="470"/>
    </location>
</feature>
<evidence type="ECO:0000313" key="8">
    <source>
        <dbReference type="EMBL" id="GLJ76221.1"/>
    </source>
</evidence>
<dbReference type="InterPro" id="IPR011701">
    <property type="entry name" value="MFS"/>
</dbReference>
<feature type="transmembrane region" description="Helical" evidence="6">
    <location>
        <begin position="214"/>
        <end position="233"/>
    </location>
</feature>
<evidence type="ECO:0000259" key="7">
    <source>
        <dbReference type="PROSITE" id="PS50850"/>
    </source>
</evidence>
<feature type="transmembrane region" description="Helical" evidence="6">
    <location>
        <begin position="152"/>
        <end position="172"/>
    </location>
</feature>
<keyword evidence="9" id="KW-1185">Reference proteome</keyword>
<feature type="transmembrane region" description="Helical" evidence="6">
    <location>
        <begin position="353"/>
        <end position="371"/>
    </location>
</feature>
<evidence type="ECO:0000256" key="5">
    <source>
        <dbReference type="ARBA" id="ARBA00023136"/>
    </source>
</evidence>
<feature type="transmembrane region" description="Helical" evidence="6">
    <location>
        <begin position="443"/>
        <end position="466"/>
    </location>
</feature>
<feature type="transmembrane region" description="Helical" evidence="6">
    <location>
        <begin position="64"/>
        <end position="83"/>
    </location>
</feature>
<gene>
    <name evidence="8" type="ORF">GCM10017584_17950</name>
</gene>
<comment type="subcellular location">
    <subcellularLocation>
        <location evidence="1">Cell membrane</location>
        <topology evidence="1">Multi-pass membrane protein</topology>
    </subcellularLocation>
</comment>
<organism evidence="8 9">
    <name type="scientific">Leifsonia poae</name>
    <dbReference type="NCBI Taxonomy" id="110933"/>
    <lineage>
        <taxon>Bacteria</taxon>
        <taxon>Bacillati</taxon>
        <taxon>Actinomycetota</taxon>
        <taxon>Actinomycetes</taxon>
        <taxon>Micrococcales</taxon>
        <taxon>Microbacteriaceae</taxon>
        <taxon>Leifsonia</taxon>
    </lineage>
</organism>
<dbReference type="EMBL" id="BSEN01000006">
    <property type="protein sequence ID" value="GLJ76221.1"/>
    <property type="molecule type" value="Genomic_DNA"/>
</dbReference>
<evidence type="ECO:0000256" key="1">
    <source>
        <dbReference type="ARBA" id="ARBA00004651"/>
    </source>
</evidence>
<dbReference type="InterPro" id="IPR020846">
    <property type="entry name" value="MFS_dom"/>
</dbReference>
<accession>A0A9W6H971</accession>
<dbReference type="Gene3D" id="1.20.1720.10">
    <property type="entry name" value="Multidrug resistance protein D"/>
    <property type="match status" value="1"/>
</dbReference>
<reference evidence="8" key="1">
    <citation type="journal article" date="2014" name="Int. J. Syst. Evol. Microbiol.">
        <title>Complete genome sequence of Corynebacterium casei LMG S-19264T (=DSM 44701T), isolated from a smear-ripened cheese.</title>
        <authorList>
            <consortium name="US DOE Joint Genome Institute (JGI-PGF)"/>
            <person name="Walter F."/>
            <person name="Albersmeier A."/>
            <person name="Kalinowski J."/>
            <person name="Ruckert C."/>
        </authorList>
    </citation>
    <scope>NUCLEOTIDE SEQUENCE</scope>
    <source>
        <strain evidence="8">VKM Ac-1401</strain>
    </source>
</reference>
<dbReference type="PROSITE" id="PS50850">
    <property type="entry name" value="MFS"/>
    <property type="match status" value="1"/>
</dbReference>
<feature type="transmembrane region" description="Helical" evidence="6">
    <location>
        <begin position="178"/>
        <end position="202"/>
    </location>
</feature>
<proteinExistence type="predicted"/>